<evidence type="ECO:0000313" key="15">
    <source>
        <dbReference type="Proteomes" id="UP000653305"/>
    </source>
</evidence>
<protein>
    <submittedName>
        <fullName evidence="14">Cytochrome b559 subunit beta</fullName>
    </submittedName>
</protein>
<keyword evidence="12" id="KW-0604">Photosystem II</keyword>
<evidence type="ECO:0000256" key="3">
    <source>
        <dbReference type="ARBA" id="ARBA00022531"/>
    </source>
</evidence>
<evidence type="ECO:0000259" key="13">
    <source>
        <dbReference type="Pfam" id="PF00283"/>
    </source>
</evidence>
<keyword evidence="15" id="KW-1185">Reference proteome</keyword>
<evidence type="ECO:0000256" key="1">
    <source>
        <dbReference type="ARBA" id="ARBA00004167"/>
    </source>
</evidence>
<feature type="domain" description="Photosystem II cytochrome b559 N-terminal" evidence="13">
    <location>
        <begin position="40"/>
        <end position="64"/>
    </location>
</feature>
<keyword evidence="8" id="KW-0249">Electron transport</keyword>
<evidence type="ECO:0000256" key="10">
    <source>
        <dbReference type="ARBA" id="ARBA00023004"/>
    </source>
</evidence>
<keyword evidence="9" id="KW-1133">Transmembrane helix</keyword>
<dbReference type="AlphaFoldDB" id="A0A830C099"/>
<dbReference type="PROSITE" id="PS00537">
    <property type="entry name" value="CYTOCHROME_B559"/>
    <property type="match status" value="1"/>
</dbReference>
<keyword evidence="10" id="KW-0408">Iron</keyword>
<dbReference type="GO" id="GO:0009767">
    <property type="term" value="P:photosynthetic electron transport chain"/>
    <property type="evidence" value="ECO:0007669"/>
    <property type="project" value="InterPro"/>
</dbReference>
<accession>A0A830C099</accession>
<dbReference type="GO" id="GO:0009539">
    <property type="term" value="C:photosystem II reaction center"/>
    <property type="evidence" value="ECO:0007669"/>
    <property type="project" value="InterPro"/>
</dbReference>
<keyword evidence="3" id="KW-0602">Photosynthesis</keyword>
<reference evidence="14" key="1">
    <citation type="submission" date="2020-07" db="EMBL/GenBank/DDBJ databases">
        <title>Ethylene signaling mediates host invasion by parasitic plants.</title>
        <authorList>
            <person name="Yoshida S."/>
        </authorList>
    </citation>
    <scope>NUCLEOTIDE SEQUENCE</scope>
    <source>
        <strain evidence="14">Okayama</strain>
    </source>
</reference>
<dbReference type="GO" id="GO:0020037">
    <property type="term" value="F:heme binding"/>
    <property type="evidence" value="ECO:0007669"/>
    <property type="project" value="InterPro"/>
</dbReference>
<evidence type="ECO:0000256" key="8">
    <source>
        <dbReference type="ARBA" id="ARBA00022982"/>
    </source>
</evidence>
<dbReference type="GO" id="GO:0046872">
    <property type="term" value="F:metal ion binding"/>
    <property type="evidence" value="ECO:0007669"/>
    <property type="project" value="UniProtKB-KW"/>
</dbReference>
<evidence type="ECO:0000313" key="14">
    <source>
        <dbReference type="EMBL" id="GFP87701.1"/>
    </source>
</evidence>
<comment type="subcellular location">
    <subcellularLocation>
        <location evidence="1">Membrane</location>
        <topology evidence="1">Single-pass membrane protein</topology>
    </subcellularLocation>
</comment>
<organism evidence="14 15">
    <name type="scientific">Phtheirospermum japonicum</name>
    <dbReference type="NCBI Taxonomy" id="374723"/>
    <lineage>
        <taxon>Eukaryota</taxon>
        <taxon>Viridiplantae</taxon>
        <taxon>Streptophyta</taxon>
        <taxon>Embryophyta</taxon>
        <taxon>Tracheophyta</taxon>
        <taxon>Spermatophyta</taxon>
        <taxon>Magnoliopsida</taxon>
        <taxon>eudicotyledons</taxon>
        <taxon>Gunneridae</taxon>
        <taxon>Pentapetalae</taxon>
        <taxon>asterids</taxon>
        <taxon>lamiids</taxon>
        <taxon>Lamiales</taxon>
        <taxon>Orobanchaceae</taxon>
        <taxon>Orobanchaceae incertae sedis</taxon>
        <taxon>Phtheirospermum</taxon>
    </lineage>
</organism>
<evidence type="ECO:0000256" key="9">
    <source>
        <dbReference type="ARBA" id="ARBA00022989"/>
    </source>
</evidence>
<dbReference type="OrthoDB" id="10263091at2759"/>
<dbReference type="InterPro" id="IPR013081">
    <property type="entry name" value="PSII_cyt_b559_N"/>
</dbReference>
<evidence type="ECO:0000256" key="2">
    <source>
        <dbReference type="ARBA" id="ARBA00022448"/>
    </source>
</evidence>
<evidence type="ECO:0000256" key="5">
    <source>
        <dbReference type="ARBA" id="ARBA00022640"/>
    </source>
</evidence>
<dbReference type="EMBL" id="BMAC01000151">
    <property type="protein sequence ID" value="GFP87701.1"/>
    <property type="molecule type" value="Genomic_DNA"/>
</dbReference>
<keyword evidence="2" id="KW-0813">Transport</keyword>
<proteinExistence type="predicted"/>
<evidence type="ECO:0000256" key="7">
    <source>
        <dbReference type="ARBA" id="ARBA00022723"/>
    </source>
</evidence>
<keyword evidence="5" id="KW-0934">Plastid</keyword>
<dbReference type="SUPFAM" id="SSF161045">
    <property type="entry name" value="Cytochrome b559 subunits"/>
    <property type="match status" value="1"/>
</dbReference>
<dbReference type="GO" id="GO:0009536">
    <property type="term" value="C:plastid"/>
    <property type="evidence" value="ECO:0007669"/>
    <property type="project" value="UniProtKB-ARBA"/>
</dbReference>
<dbReference type="Pfam" id="PF00283">
    <property type="entry name" value="Cytochrom_B559"/>
    <property type="match status" value="1"/>
</dbReference>
<keyword evidence="11" id="KW-0472">Membrane</keyword>
<keyword evidence="4" id="KW-0349">Heme</keyword>
<evidence type="ECO:0000256" key="4">
    <source>
        <dbReference type="ARBA" id="ARBA00022617"/>
    </source>
</evidence>
<dbReference type="InterPro" id="IPR006216">
    <property type="entry name" value="PSII_cyt_b559_CS"/>
</dbReference>
<evidence type="ECO:0000256" key="12">
    <source>
        <dbReference type="ARBA" id="ARBA00023276"/>
    </source>
</evidence>
<evidence type="ECO:0000256" key="6">
    <source>
        <dbReference type="ARBA" id="ARBA00022692"/>
    </source>
</evidence>
<keyword evidence="6" id="KW-0812">Transmembrane</keyword>
<comment type="caution">
    <text evidence="14">The sequence shown here is derived from an EMBL/GenBank/DDBJ whole genome shotgun (WGS) entry which is preliminary data.</text>
</comment>
<keyword evidence="7" id="KW-0479">Metal-binding</keyword>
<sequence length="93" mass="10520">MLFIIHSQLPGSTRLCSSHIHFPFTSLGFAYCSKPSVIIRTYPIFTVRWLAVHGLAVPTVFFFGPDSYGRQQWGIFCNGRKPDGEMPRGEKIT</sequence>
<gene>
    <name evidence="14" type="ORF">PHJA_000913800</name>
</gene>
<evidence type="ECO:0000256" key="11">
    <source>
        <dbReference type="ARBA" id="ARBA00023136"/>
    </source>
</evidence>
<name>A0A830C099_9LAMI</name>
<dbReference type="Proteomes" id="UP000653305">
    <property type="component" value="Unassembled WGS sequence"/>
</dbReference>